<comment type="similarity">
    <text evidence="12">Belongs to the tetrahydrofolate dehydrogenase/cyclohydrolase family.</text>
</comment>
<dbReference type="PANTHER" id="PTHR48099:SF5">
    <property type="entry name" value="C-1-TETRAHYDROFOLATE SYNTHASE, CYTOPLASMIC"/>
    <property type="match status" value="1"/>
</dbReference>
<dbReference type="PRINTS" id="PR00085">
    <property type="entry name" value="THFDHDRGNASE"/>
</dbReference>
<keyword evidence="9 12" id="KW-0368">Histidine biosynthesis</keyword>
<dbReference type="PROSITE" id="PS00767">
    <property type="entry name" value="THF_DHG_CYH_2"/>
    <property type="match status" value="1"/>
</dbReference>
<dbReference type="Gene3D" id="3.40.50.720">
    <property type="entry name" value="NAD(P)-binding Rossmann-like Domain"/>
    <property type="match status" value="1"/>
</dbReference>
<comment type="catalytic activity">
    <reaction evidence="12">
        <text>(6R)-5,10-methenyltetrahydrofolate + H2O = (6R)-10-formyltetrahydrofolate + H(+)</text>
        <dbReference type="Rhea" id="RHEA:23700"/>
        <dbReference type="ChEBI" id="CHEBI:15377"/>
        <dbReference type="ChEBI" id="CHEBI:15378"/>
        <dbReference type="ChEBI" id="CHEBI:57455"/>
        <dbReference type="ChEBI" id="CHEBI:195366"/>
        <dbReference type="EC" id="3.5.4.9"/>
    </reaction>
</comment>
<dbReference type="FunFam" id="3.40.50.720:FF:000094">
    <property type="entry name" value="Bifunctional protein FolD"/>
    <property type="match status" value="1"/>
</dbReference>
<evidence type="ECO:0000259" key="14">
    <source>
        <dbReference type="Pfam" id="PF02882"/>
    </source>
</evidence>
<dbReference type="InterPro" id="IPR036291">
    <property type="entry name" value="NAD(P)-bd_dom_sf"/>
</dbReference>
<dbReference type="InterPro" id="IPR000672">
    <property type="entry name" value="THF_DH/CycHdrlase"/>
</dbReference>
<keyword evidence="4 12" id="KW-0028">Amino-acid biosynthesis</keyword>
<evidence type="ECO:0000313" key="15">
    <source>
        <dbReference type="EMBL" id="GAX06885.1"/>
    </source>
</evidence>
<keyword evidence="11 12" id="KW-0511">Multifunctional enzyme</keyword>
<evidence type="ECO:0000259" key="13">
    <source>
        <dbReference type="Pfam" id="PF00763"/>
    </source>
</evidence>
<dbReference type="EMBL" id="BCMI01000029">
    <property type="protein sequence ID" value="GAX06885.1"/>
    <property type="molecule type" value="Genomic_DNA"/>
</dbReference>
<comment type="function">
    <text evidence="12">Catalyzes the oxidation of 5,10-methylenetetrahydrofolate to 5,10-methenyltetrahydrofolate and then the hydrolysis of 5,10-methenyltetrahydrofolate to 10-formyltetrahydrofolate.</text>
</comment>
<dbReference type="FunFam" id="3.40.50.10860:FF:000005">
    <property type="entry name" value="C-1-tetrahydrofolate synthase, cytoplasmic, putative"/>
    <property type="match status" value="1"/>
</dbReference>
<dbReference type="GO" id="GO:0035999">
    <property type="term" value="P:tetrahydrofolate interconversion"/>
    <property type="evidence" value="ECO:0007669"/>
    <property type="project" value="UniProtKB-UniRule"/>
</dbReference>
<keyword evidence="8 12" id="KW-0560">Oxidoreductase</keyword>
<dbReference type="Pfam" id="PF00763">
    <property type="entry name" value="THF_DHG_CYH"/>
    <property type="match status" value="1"/>
</dbReference>
<keyword evidence="3 12" id="KW-0554">One-carbon metabolism</keyword>
<evidence type="ECO:0000256" key="9">
    <source>
        <dbReference type="ARBA" id="ARBA00023102"/>
    </source>
</evidence>
<feature type="binding site" evidence="12">
    <location>
        <begin position="166"/>
        <end position="168"/>
    </location>
    <ligand>
        <name>NADP(+)</name>
        <dbReference type="ChEBI" id="CHEBI:58349"/>
    </ligand>
</feature>
<reference evidence="15 16" key="1">
    <citation type="submission" date="2015-11" db="EMBL/GenBank/DDBJ databases">
        <title>Draft genome sequences of new species of the genus Lactobacillus isolated from orchardgrass silage.</title>
        <authorList>
            <person name="Tohno M."/>
            <person name="Tanizawa Y."/>
            <person name="Arita M."/>
        </authorList>
    </citation>
    <scope>NUCLEOTIDE SEQUENCE [LARGE SCALE GENOMIC DNA]</scope>
    <source>
        <strain evidence="15 16">IWT25</strain>
    </source>
</reference>
<evidence type="ECO:0000256" key="7">
    <source>
        <dbReference type="ARBA" id="ARBA00022857"/>
    </source>
</evidence>
<dbReference type="CDD" id="cd01080">
    <property type="entry name" value="NAD_bind_m-THF_DH_Cyclohyd"/>
    <property type="match status" value="1"/>
</dbReference>
<evidence type="ECO:0000256" key="3">
    <source>
        <dbReference type="ARBA" id="ARBA00022563"/>
    </source>
</evidence>
<dbReference type="Pfam" id="PF02882">
    <property type="entry name" value="THF_DHG_CYH_C"/>
    <property type="match status" value="1"/>
</dbReference>
<dbReference type="SUPFAM" id="SSF53223">
    <property type="entry name" value="Aminoacid dehydrogenase-like, N-terminal domain"/>
    <property type="match status" value="1"/>
</dbReference>
<evidence type="ECO:0000256" key="4">
    <source>
        <dbReference type="ARBA" id="ARBA00022605"/>
    </source>
</evidence>
<dbReference type="InterPro" id="IPR046346">
    <property type="entry name" value="Aminoacid_DH-like_N_sf"/>
</dbReference>
<protein>
    <recommendedName>
        <fullName evidence="12">Bifunctional protein FolD</fullName>
    </recommendedName>
    <domain>
        <recommendedName>
            <fullName evidence="12">Methylenetetrahydrofolate dehydrogenase</fullName>
            <ecNumber evidence="12">1.5.1.5</ecNumber>
        </recommendedName>
    </domain>
    <domain>
        <recommendedName>
            <fullName evidence="12">Methenyltetrahydrofolate cyclohydrolase</fullName>
            <ecNumber evidence="12">3.5.4.9</ecNumber>
        </recommendedName>
    </domain>
</protein>
<name>A0A1Z5IYL6_9LACO</name>
<dbReference type="GO" id="GO:0006164">
    <property type="term" value="P:purine nucleotide biosynthetic process"/>
    <property type="evidence" value="ECO:0007669"/>
    <property type="project" value="UniProtKB-KW"/>
</dbReference>
<evidence type="ECO:0000256" key="8">
    <source>
        <dbReference type="ARBA" id="ARBA00023002"/>
    </source>
</evidence>
<evidence type="ECO:0000256" key="2">
    <source>
        <dbReference type="ARBA" id="ARBA00011738"/>
    </source>
</evidence>
<comment type="caution">
    <text evidence="15">The sequence shown here is derived from an EMBL/GenBank/DDBJ whole genome shotgun (WGS) entry which is preliminary data.</text>
</comment>
<dbReference type="GO" id="GO:0004488">
    <property type="term" value="F:methylenetetrahydrofolate dehydrogenase (NADP+) activity"/>
    <property type="evidence" value="ECO:0007669"/>
    <property type="project" value="UniProtKB-UniRule"/>
</dbReference>
<evidence type="ECO:0000256" key="12">
    <source>
        <dbReference type="HAMAP-Rule" id="MF_01576"/>
    </source>
</evidence>
<feature type="domain" description="Tetrahydrofolate dehydrogenase/cyclohydrolase catalytic" evidence="13">
    <location>
        <begin position="5"/>
        <end position="119"/>
    </location>
</feature>
<dbReference type="OrthoDB" id="9803580at2"/>
<dbReference type="GO" id="GO:0005829">
    <property type="term" value="C:cytosol"/>
    <property type="evidence" value="ECO:0007669"/>
    <property type="project" value="TreeGrafter"/>
</dbReference>
<keyword evidence="5 12" id="KW-0658">Purine biosynthesis</keyword>
<sequence>MAELIDGKQLAKTVNAQTKQAVTELKTRGVNPKLIVILVGEDKASQIYVRNKQRKAVQLGIISETTRLPEDVSQAELLKLIDQYNHDDTVNGVMVQSPLPRQIDEAAVTRAILPTKDVDGFNPENVGQLYSNSNLNFPVSCTPKGIMSMLKAYQVNLAGANAVIVGRSNIVGRPMAALLLNASATVTVVHSQTKDMKEYTRNADILIVATGIAHLIKGEDIKPGATVIDVGMNRDENGKLTGDVDFDSAEPVAGKITPVPGGVGPMTIATLMQQTVELTKWSE</sequence>
<dbReference type="SUPFAM" id="SSF51735">
    <property type="entry name" value="NAD(P)-binding Rossmann-fold domains"/>
    <property type="match status" value="1"/>
</dbReference>
<dbReference type="Proteomes" id="UP000198414">
    <property type="component" value="Unassembled WGS sequence"/>
</dbReference>
<dbReference type="UniPathway" id="UPA00193"/>
<comment type="subunit">
    <text evidence="2 12">Homodimer.</text>
</comment>
<organism evidence="15 16">
    <name type="scientific">Secundilactobacillus pentosiphilus</name>
    <dbReference type="NCBI Taxonomy" id="1714682"/>
    <lineage>
        <taxon>Bacteria</taxon>
        <taxon>Bacillati</taxon>
        <taxon>Bacillota</taxon>
        <taxon>Bacilli</taxon>
        <taxon>Lactobacillales</taxon>
        <taxon>Lactobacillaceae</taxon>
        <taxon>Secundilactobacillus</taxon>
    </lineage>
</organism>
<evidence type="ECO:0000256" key="6">
    <source>
        <dbReference type="ARBA" id="ARBA00022801"/>
    </source>
</evidence>
<dbReference type="GO" id="GO:0000105">
    <property type="term" value="P:L-histidine biosynthetic process"/>
    <property type="evidence" value="ECO:0007669"/>
    <property type="project" value="UniProtKB-KW"/>
</dbReference>
<evidence type="ECO:0000256" key="5">
    <source>
        <dbReference type="ARBA" id="ARBA00022755"/>
    </source>
</evidence>
<comment type="pathway">
    <text evidence="1 12">One-carbon metabolism; tetrahydrofolate interconversion.</text>
</comment>
<keyword evidence="7 12" id="KW-0521">NADP</keyword>
<dbReference type="InterPro" id="IPR020631">
    <property type="entry name" value="THF_DH/CycHdrlase_NAD-bd_dom"/>
</dbReference>
<dbReference type="AlphaFoldDB" id="A0A1Z5IYL6"/>
<keyword evidence="6 12" id="KW-0378">Hydrolase</keyword>
<dbReference type="Gene3D" id="3.40.50.10860">
    <property type="entry name" value="Leucine Dehydrogenase, chain A, domain 1"/>
    <property type="match status" value="1"/>
</dbReference>
<dbReference type="InterPro" id="IPR020630">
    <property type="entry name" value="THF_DH/CycHdrlase_cat_dom"/>
</dbReference>
<comment type="catalytic activity">
    <reaction evidence="12">
        <text>(6R)-5,10-methylene-5,6,7,8-tetrahydrofolate + NADP(+) = (6R)-5,10-methenyltetrahydrofolate + NADPH</text>
        <dbReference type="Rhea" id="RHEA:22812"/>
        <dbReference type="ChEBI" id="CHEBI:15636"/>
        <dbReference type="ChEBI" id="CHEBI:57455"/>
        <dbReference type="ChEBI" id="CHEBI:57783"/>
        <dbReference type="ChEBI" id="CHEBI:58349"/>
        <dbReference type="EC" id="1.5.1.5"/>
    </reaction>
</comment>
<accession>A0A1Z5IYL6</accession>
<evidence type="ECO:0000256" key="11">
    <source>
        <dbReference type="ARBA" id="ARBA00023268"/>
    </source>
</evidence>
<dbReference type="InterPro" id="IPR020867">
    <property type="entry name" value="THF_DH/CycHdrlase_CS"/>
</dbReference>
<comment type="caution">
    <text evidence="12">Lacks conserved residue(s) required for the propagation of feature annotation.</text>
</comment>
<keyword evidence="10 12" id="KW-0486">Methionine biosynthesis</keyword>
<dbReference type="HAMAP" id="MF_01576">
    <property type="entry name" value="THF_DHG_CYH"/>
    <property type="match status" value="1"/>
</dbReference>
<evidence type="ECO:0000256" key="1">
    <source>
        <dbReference type="ARBA" id="ARBA00004777"/>
    </source>
</evidence>
<evidence type="ECO:0000313" key="16">
    <source>
        <dbReference type="Proteomes" id="UP000198414"/>
    </source>
</evidence>
<proteinExistence type="inferred from homology"/>
<gene>
    <name evidence="15" type="primary">folD_2</name>
    <name evidence="12" type="synonym">folD</name>
    <name evidence="15" type="ORF">IWT25_02232</name>
</gene>
<dbReference type="EC" id="3.5.4.9" evidence="12"/>
<dbReference type="GO" id="GO:0004477">
    <property type="term" value="F:methenyltetrahydrofolate cyclohydrolase activity"/>
    <property type="evidence" value="ECO:0007669"/>
    <property type="project" value="UniProtKB-UniRule"/>
</dbReference>
<dbReference type="EC" id="1.5.1.5" evidence="12"/>
<dbReference type="GO" id="GO:0009086">
    <property type="term" value="P:methionine biosynthetic process"/>
    <property type="evidence" value="ECO:0007669"/>
    <property type="project" value="UniProtKB-KW"/>
</dbReference>
<feature type="domain" description="Tetrahydrofolate dehydrogenase/cyclohydrolase NAD(P)-binding" evidence="14">
    <location>
        <begin position="140"/>
        <end position="280"/>
    </location>
</feature>
<evidence type="ECO:0000256" key="10">
    <source>
        <dbReference type="ARBA" id="ARBA00023167"/>
    </source>
</evidence>
<dbReference type="PANTHER" id="PTHR48099">
    <property type="entry name" value="C-1-TETRAHYDROFOLATE SYNTHASE, CYTOPLASMIC-RELATED"/>
    <property type="match status" value="1"/>
</dbReference>
<dbReference type="RefSeq" id="WP_089121832.1">
    <property type="nucleotide sequence ID" value="NZ_BCMI01000029.1"/>
</dbReference>